<dbReference type="PANTHER" id="PTHR46268:SF6">
    <property type="entry name" value="UNIVERSAL STRESS PROTEIN UP12"/>
    <property type="match status" value="1"/>
</dbReference>
<comment type="caution">
    <text evidence="3">The sequence shown here is derived from an EMBL/GenBank/DDBJ whole genome shotgun (WGS) entry which is preliminary data.</text>
</comment>
<sequence>MGTGAASGDATANDGYRLVVAVGDPSYAEQLVRTAVDIARANKGEVMIITAVHKPRDSPFSVFSDETIRTEFAGDRREILDRALSVADGTVPVDGRVVVGTDVASAIRSAAADLDADALLVGWHGRSRRDGIVLGSTIDDLLRRSGCDVLVERIGPTADGVDRVLLPVAGGPHLPLAASVAEAVAGANDATVAVLSVVAPNADEAERETAREHLAEATDLLSVPTEAELREVPDVADAIVEAAEDCDLVVFGATRRGLIRRRVVGSVPQAVGRRSDRTVIVARRRPDASVLGRLASRLWDR</sequence>
<dbReference type="CDD" id="cd00293">
    <property type="entry name" value="USP-like"/>
    <property type="match status" value="2"/>
</dbReference>
<evidence type="ECO:0000313" key="3">
    <source>
        <dbReference type="EMBL" id="KYH25225.1"/>
    </source>
</evidence>
<dbReference type="InterPro" id="IPR006016">
    <property type="entry name" value="UspA"/>
</dbReference>
<dbReference type="Proteomes" id="UP000075321">
    <property type="component" value="Unassembled WGS sequence"/>
</dbReference>
<name>A0A151AC57_9EURY</name>
<dbReference type="Gene3D" id="3.40.50.620">
    <property type="entry name" value="HUPs"/>
    <property type="match status" value="2"/>
</dbReference>
<feature type="domain" description="UspA" evidence="2">
    <location>
        <begin position="17"/>
        <end position="151"/>
    </location>
</feature>
<comment type="similarity">
    <text evidence="1">Belongs to the universal stress protein A family.</text>
</comment>
<dbReference type="RefSeq" id="WP_066383655.1">
    <property type="nucleotide sequence ID" value="NZ_LTAZ01000007.1"/>
</dbReference>
<accession>A0A151AC57</accession>
<evidence type="ECO:0000259" key="2">
    <source>
        <dbReference type="Pfam" id="PF00582"/>
    </source>
</evidence>
<gene>
    <name evidence="3" type="ORF">HAPAU_28100</name>
</gene>
<dbReference type="Pfam" id="PF00582">
    <property type="entry name" value="Usp"/>
    <property type="match status" value="2"/>
</dbReference>
<organism evidence="3 4">
    <name type="scientific">Halalkalicoccus paucihalophilus</name>
    <dbReference type="NCBI Taxonomy" id="1008153"/>
    <lineage>
        <taxon>Archaea</taxon>
        <taxon>Methanobacteriati</taxon>
        <taxon>Methanobacteriota</taxon>
        <taxon>Stenosarchaea group</taxon>
        <taxon>Halobacteria</taxon>
        <taxon>Halobacteriales</taxon>
        <taxon>Halococcaceae</taxon>
        <taxon>Halalkalicoccus</taxon>
    </lineage>
</organism>
<proteinExistence type="inferred from homology"/>
<dbReference type="OrthoDB" id="43026at2157"/>
<dbReference type="InterPro" id="IPR014729">
    <property type="entry name" value="Rossmann-like_a/b/a_fold"/>
</dbReference>
<feature type="domain" description="UspA" evidence="2">
    <location>
        <begin position="162"/>
        <end position="283"/>
    </location>
</feature>
<evidence type="ECO:0000256" key="1">
    <source>
        <dbReference type="ARBA" id="ARBA00008791"/>
    </source>
</evidence>
<evidence type="ECO:0000313" key="4">
    <source>
        <dbReference type="Proteomes" id="UP000075321"/>
    </source>
</evidence>
<dbReference type="SUPFAM" id="SSF52402">
    <property type="entry name" value="Adenine nucleotide alpha hydrolases-like"/>
    <property type="match status" value="2"/>
</dbReference>
<protein>
    <submittedName>
        <fullName evidence="3">Universal stress protein family protein</fullName>
    </submittedName>
</protein>
<dbReference type="PATRIC" id="fig|1008153.3.peg.2873"/>
<dbReference type="EMBL" id="LTAZ01000007">
    <property type="protein sequence ID" value="KYH25225.1"/>
    <property type="molecule type" value="Genomic_DNA"/>
</dbReference>
<dbReference type="AlphaFoldDB" id="A0A151AC57"/>
<reference evidence="3 4" key="1">
    <citation type="submission" date="2016-02" db="EMBL/GenBank/DDBJ databases">
        <title>Genome sequence of Halalkalicoccus paucihalophilus DSM 24557.</title>
        <authorList>
            <person name="Poehlein A."/>
            <person name="Daniel R."/>
        </authorList>
    </citation>
    <scope>NUCLEOTIDE SEQUENCE [LARGE SCALE GENOMIC DNA]</scope>
    <source>
        <strain evidence="3 4">DSM 24557</strain>
    </source>
</reference>
<dbReference type="PANTHER" id="PTHR46268">
    <property type="entry name" value="STRESS RESPONSE PROTEIN NHAX"/>
    <property type="match status" value="1"/>
</dbReference>
<keyword evidence="4" id="KW-1185">Reference proteome</keyword>